<evidence type="ECO:0000313" key="3">
    <source>
        <dbReference type="Proteomes" id="UP000179221"/>
    </source>
</evidence>
<keyword evidence="1" id="KW-0812">Transmembrane</keyword>
<dbReference type="Gene3D" id="3.40.33.10">
    <property type="entry name" value="CAP"/>
    <property type="match status" value="1"/>
</dbReference>
<comment type="caution">
    <text evidence="2">The sequence shown here is derived from an EMBL/GenBank/DDBJ whole genome shotgun (WGS) entry which is preliminary data.</text>
</comment>
<evidence type="ECO:0008006" key="4">
    <source>
        <dbReference type="Google" id="ProtNLM"/>
    </source>
</evidence>
<feature type="transmembrane region" description="Helical" evidence="1">
    <location>
        <begin position="18"/>
        <end position="40"/>
    </location>
</feature>
<evidence type="ECO:0000256" key="1">
    <source>
        <dbReference type="SAM" id="Phobius"/>
    </source>
</evidence>
<organism evidence="2 3">
    <name type="scientific">Candidatus Woesebacteria bacterium RIFCSPHIGHO2_01_FULL_40_22</name>
    <dbReference type="NCBI Taxonomy" id="1802499"/>
    <lineage>
        <taxon>Bacteria</taxon>
        <taxon>Candidatus Woeseibacteriota</taxon>
    </lineage>
</organism>
<accession>A0A1F7YKP5</accession>
<proteinExistence type="predicted"/>
<dbReference type="AlphaFoldDB" id="A0A1F7YKP5"/>
<evidence type="ECO:0000313" key="2">
    <source>
        <dbReference type="EMBL" id="OGM27916.1"/>
    </source>
</evidence>
<name>A0A1F7YKP5_9BACT</name>
<dbReference type="InterPro" id="IPR035940">
    <property type="entry name" value="CAP_sf"/>
</dbReference>
<dbReference type="Proteomes" id="UP000179221">
    <property type="component" value="Unassembled WGS sequence"/>
</dbReference>
<keyword evidence="1" id="KW-1133">Transmembrane helix</keyword>
<keyword evidence="1" id="KW-0472">Membrane</keyword>
<sequence length="213" mass="23646">MGIKFNLRKTADILAKTLLLSATLVFMVFFISLIYFLGYLNGYTSEGESEGVTNSSTSYLVITPVPTEVPAATSKPKVVTEKKSTYGMSVDWGGPQLWEAVNKRRTEFGVNPLRLREEICTLASIRLNELLTLGKLDAHQGFTNLAERRPDLKWIFDEFAVMAEFLAVGGKTPQETVGLWENTLGHKQLLTGGEYVWGCIYSQSTFAVAITAY</sequence>
<dbReference type="EMBL" id="MGGL01000001">
    <property type="protein sequence ID" value="OGM27916.1"/>
    <property type="molecule type" value="Genomic_DNA"/>
</dbReference>
<dbReference type="SUPFAM" id="SSF55797">
    <property type="entry name" value="PR-1-like"/>
    <property type="match status" value="1"/>
</dbReference>
<gene>
    <name evidence="2" type="ORF">A2628_03460</name>
</gene>
<protein>
    <recommendedName>
        <fullName evidence="4">SCP domain-containing protein</fullName>
    </recommendedName>
</protein>
<reference evidence="2 3" key="1">
    <citation type="journal article" date="2016" name="Nat. Commun.">
        <title>Thousands of microbial genomes shed light on interconnected biogeochemical processes in an aquifer system.</title>
        <authorList>
            <person name="Anantharaman K."/>
            <person name="Brown C.T."/>
            <person name="Hug L.A."/>
            <person name="Sharon I."/>
            <person name="Castelle C.J."/>
            <person name="Probst A.J."/>
            <person name="Thomas B.C."/>
            <person name="Singh A."/>
            <person name="Wilkins M.J."/>
            <person name="Karaoz U."/>
            <person name="Brodie E.L."/>
            <person name="Williams K.H."/>
            <person name="Hubbard S.S."/>
            <person name="Banfield J.F."/>
        </authorList>
    </citation>
    <scope>NUCLEOTIDE SEQUENCE [LARGE SCALE GENOMIC DNA]</scope>
</reference>